<dbReference type="AlphaFoldDB" id="D6WPP1"/>
<dbReference type="HOGENOM" id="CLU_2280981_0_0_1"/>
<reference evidence="1 2" key="2">
    <citation type="journal article" date="2010" name="Nucleic Acids Res.">
        <title>BeetleBase in 2010: revisions to provide comprehensive genomic information for Tribolium castaneum.</title>
        <authorList>
            <person name="Kim H.S."/>
            <person name="Murphy T."/>
            <person name="Xia J."/>
            <person name="Caragea D."/>
            <person name="Park Y."/>
            <person name="Beeman R.W."/>
            <person name="Lorenzen M.D."/>
            <person name="Butcher S."/>
            <person name="Manak J.R."/>
            <person name="Brown S.J."/>
        </authorList>
    </citation>
    <scope>GENOME REANNOTATION</scope>
    <source>
        <strain evidence="1 2">Georgia GA2</strain>
    </source>
</reference>
<sequence>MRTHDSPASPPENALLTWKAVSERPPSSGWLTCANGVYHPRRSPQTSRKHRAMFTKCGPTRYHYPTFDASRVCGDGSHDDRDGGERGQTATLRIIKRELFNY</sequence>
<dbReference type="InParanoid" id="D6WPP1"/>
<keyword evidence="2" id="KW-1185">Reference proteome</keyword>
<organism evidence="1 2">
    <name type="scientific">Tribolium castaneum</name>
    <name type="common">Red flour beetle</name>
    <dbReference type="NCBI Taxonomy" id="7070"/>
    <lineage>
        <taxon>Eukaryota</taxon>
        <taxon>Metazoa</taxon>
        <taxon>Ecdysozoa</taxon>
        <taxon>Arthropoda</taxon>
        <taxon>Hexapoda</taxon>
        <taxon>Insecta</taxon>
        <taxon>Pterygota</taxon>
        <taxon>Neoptera</taxon>
        <taxon>Endopterygota</taxon>
        <taxon>Coleoptera</taxon>
        <taxon>Polyphaga</taxon>
        <taxon>Cucujiformia</taxon>
        <taxon>Tenebrionidae</taxon>
        <taxon>Tenebrionidae incertae sedis</taxon>
        <taxon>Tribolium</taxon>
    </lineage>
</organism>
<dbReference type="Proteomes" id="UP000007266">
    <property type="component" value="Linkage group 7"/>
</dbReference>
<evidence type="ECO:0000313" key="2">
    <source>
        <dbReference type="Proteomes" id="UP000007266"/>
    </source>
</evidence>
<proteinExistence type="predicted"/>
<evidence type="ECO:0000313" key="1">
    <source>
        <dbReference type="EMBL" id="EFA06194.1"/>
    </source>
</evidence>
<protein>
    <submittedName>
        <fullName evidence="1">Uncharacterized protein</fullName>
    </submittedName>
</protein>
<dbReference type="EMBL" id="KQ971354">
    <property type="protein sequence ID" value="EFA06194.1"/>
    <property type="molecule type" value="Genomic_DNA"/>
</dbReference>
<gene>
    <name evidence="1" type="primary">GLEAN_09043</name>
    <name evidence="1" type="ORF">TcasGA2_TC009043</name>
</gene>
<name>D6WPP1_TRICA</name>
<reference evidence="1 2" key="1">
    <citation type="journal article" date="2008" name="Nature">
        <title>The genome of the model beetle and pest Tribolium castaneum.</title>
        <authorList>
            <consortium name="Tribolium Genome Sequencing Consortium"/>
            <person name="Richards S."/>
            <person name="Gibbs R.A."/>
            <person name="Weinstock G.M."/>
            <person name="Brown S.J."/>
            <person name="Denell R."/>
            <person name="Beeman R.W."/>
            <person name="Gibbs R."/>
            <person name="Beeman R.W."/>
            <person name="Brown S.J."/>
            <person name="Bucher G."/>
            <person name="Friedrich M."/>
            <person name="Grimmelikhuijzen C.J."/>
            <person name="Klingler M."/>
            <person name="Lorenzen M."/>
            <person name="Richards S."/>
            <person name="Roth S."/>
            <person name="Schroder R."/>
            <person name="Tautz D."/>
            <person name="Zdobnov E.M."/>
            <person name="Muzny D."/>
            <person name="Gibbs R.A."/>
            <person name="Weinstock G.M."/>
            <person name="Attaway T."/>
            <person name="Bell S."/>
            <person name="Buhay C.J."/>
            <person name="Chandrabose M.N."/>
            <person name="Chavez D."/>
            <person name="Clerk-Blankenburg K.P."/>
            <person name="Cree A."/>
            <person name="Dao M."/>
            <person name="Davis C."/>
            <person name="Chacko J."/>
            <person name="Dinh H."/>
            <person name="Dugan-Rocha S."/>
            <person name="Fowler G."/>
            <person name="Garner T.T."/>
            <person name="Garnes J."/>
            <person name="Gnirke A."/>
            <person name="Hawes A."/>
            <person name="Hernandez J."/>
            <person name="Hines S."/>
            <person name="Holder M."/>
            <person name="Hume J."/>
            <person name="Jhangiani S.N."/>
            <person name="Joshi V."/>
            <person name="Khan Z.M."/>
            <person name="Jackson L."/>
            <person name="Kovar C."/>
            <person name="Kowis A."/>
            <person name="Lee S."/>
            <person name="Lewis L.R."/>
            <person name="Margolis J."/>
            <person name="Morgan M."/>
            <person name="Nazareth L.V."/>
            <person name="Nguyen N."/>
            <person name="Okwuonu G."/>
            <person name="Parker D."/>
            <person name="Richards S."/>
            <person name="Ruiz S.J."/>
            <person name="Santibanez J."/>
            <person name="Savard J."/>
            <person name="Scherer S.E."/>
            <person name="Schneider B."/>
            <person name="Sodergren E."/>
            <person name="Tautz D."/>
            <person name="Vattahil S."/>
            <person name="Villasana D."/>
            <person name="White C.S."/>
            <person name="Wright R."/>
            <person name="Park Y."/>
            <person name="Beeman R.W."/>
            <person name="Lord J."/>
            <person name="Oppert B."/>
            <person name="Lorenzen M."/>
            <person name="Brown S."/>
            <person name="Wang L."/>
            <person name="Savard J."/>
            <person name="Tautz D."/>
            <person name="Richards S."/>
            <person name="Weinstock G."/>
            <person name="Gibbs R.A."/>
            <person name="Liu Y."/>
            <person name="Worley K."/>
            <person name="Weinstock G."/>
            <person name="Elsik C.G."/>
            <person name="Reese J.T."/>
            <person name="Elhaik E."/>
            <person name="Landan G."/>
            <person name="Graur D."/>
            <person name="Arensburger P."/>
            <person name="Atkinson P."/>
            <person name="Beeman R.W."/>
            <person name="Beidler J."/>
            <person name="Brown S.J."/>
            <person name="Demuth J.P."/>
            <person name="Drury D.W."/>
            <person name="Du Y.Z."/>
            <person name="Fujiwara H."/>
            <person name="Lorenzen M."/>
            <person name="Maselli V."/>
            <person name="Osanai M."/>
            <person name="Park Y."/>
            <person name="Robertson H.M."/>
            <person name="Tu Z."/>
            <person name="Wang J.J."/>
            <person name="Wang S."/>
            <person name="Richards S."/>
            <person name="Song H."/>
            <person name="Zhang L."/>
            <person name="Sodergren E."/>
            <person name="Werner D."/>
            <person name="Stanke M."/>
            <person name="Morgenstern B."/>
            <person name="Solovyev V."/>
            <person name="Kosarev P."/>
            <person name="Brown G."/>
            <person name="Chen H.C."/>
            <person name="Ermolaeva O."/>
            <person name="Hlavina W."/>
            <person name="Kapustin Y."/>
            <person name="Kiryutin B."/>
            <person name="Kitts P."/>
            <person name="Maglott D."/>
            <person name="Pruitt K."/>
            <person name="Sapojnikov V."/>
            <person name="Souvorov A."/>
            <person name="Mackey A.J."/>
            <person name="Waterhouse R.M."/>
            <person name="Wyder S."/>
            <person name="Zdobnov E.M."/>
            <person name="Zdobnov E.M."/>
            <person name="Wyder S."/>
            <person name="Kriventseva E.V."/>
            <person name="Kadowaki T."/>
            <person name="Bork P."/>
            <person name="Aranda M."/>
            <person name="Bao R."/>
            <person name="Beermann A."/>
            <person name="Berns N."/>
            <person name="Bolognesi R."/>
            <person name="Bonneton F."/>
            <person name="Bopp D."/>
            <person name="Brown S.J."/>
            <person name="Bucher G."/>
            <person name="Butts T."/>
            <person name="Chaumot A."/>
            <person name="Denell R.E."/>
            <person name="Ferrier D.E."/>
            <person name="Friedrich M."/>
            <person name="Gordon C.M."/>
            <person name="Jindra M."/>
            <person name="Klingler M."/>
            <person name="Lan Q."/>
            <person name="Lattorff H.M."/>
            <person name="Laudet V."/>
            <person name="von Levetsow C."/>
            <person name="Liu Z."/>
            <person name="Lutz R."/>
            <person name="Lynch J.A."/>
            <person name="da Fonseca R.N."/>
            <person name="Posnien N."/>
            <person name="Reuter R."/>
            <person name="Roth S."/>
            <person name="Savard J."/>
            <person name="Schinko J.B."/>
            <person name="Schmitt C."/>
            <person name="Schoppmeier M."/>
            <person name="Schroder R."/>
            <person name="Shippy T.D."/>
            <person name="Simonnet F."/>
            <person name="Marques-Souza H."/>
            <person name="Tautz D."/>
            <person name="Tomoyasu Y."/>
            <person name="Trauner J."/>
            <person name="Van der Zee M."/>
            <person name="Vervoort M."/>
            <person name="Wittkopp N."/>
            <person name="Wimmer E.A."/>
            <person name="Yang X."/>
            <person name="Jones A.K."/>
            <person name="Sattelle D.B."/>
            <person name="Ebert P.R."/>
            <person name="Nelson D."/>
            <person name="Scott J.G."/>
            <person name="Beeman R.W."/>
            <person name="Muthukrishnan S."/>
            <person name="Kramer K.J."/>
            <person name="Arakane Y."/>
            <person name="Beeman R.W."/>
            <person name="Zhu Q."/>
            <person name="Hogenkamp D."/>
            <person name="Dixit R."/>
            <person name="Oppert B."/>
            <person name="Jiang H."/>
            <person name="Zou Z."/>
            <person name="Marshall J."/>
            <person name="Elpidina E."/>
            <person name="Vinokurov K."/>
            <person name="Oppert C."/>
            <person name="Zou Z."/>
            <person name="Evans J."/>
            <person name="Lu Z."/>
            <person name="Zhao P."/>
            <person name="Sumathipala N."/>
            <person name="Altincicek B."/>
            <person name="Vilcinskas A."/>
            <person name="Williams M."/>
            <person name="Hultmark D."/>
            <person name="Hetru C."/>
            <person name="Jiang H."/>
            <person name="Grimmelikhuijzen C.J."/>
            <person name="Hauser F."/>
            <person name="Cazzamali G."/>
            <person name="Williamson M."/>
            <person name="Park Y."/>
            <person name="Li B."/>
            <person name="Tanaka Y."/>
            <person name="Predel R."/>
            <person name="Neupert S."/>
            <person name="Schachtner J."/>
            <person name="Verleyen P."/>
            <person name="Raible F."/>
            <person name="Bork P."/>
            <person name="Friedrich M."/>
            <person name="Walden K.K."/>
            <person name="Robertson H.M."/>
            <person name="Angeli S."/>
            <person name="Foret S."/>
            <person name="Bucher G."/>
            <person name="Schuetz S."/>
            <person name="Maleszka R."/>
            <person name="Wimmer E.A."/>
            <person name="Beeman R.W."/>
            <person name="Lorenzen M."/>
            <person name="Tomoyasu Y."/>
            <person name="Miller S.C."/>
            <person name="Grossmann D."/>
            <person name="Bucher G."/>
        </authorList>
    </citation>
    <scope>NUCLEOTIDE SEQUENCE [LARGE SCALE GENOMIC DNA]</scope>
    <source>
        <strain evidence="1 2">Georgia GA2</strain>
    </source>
</reference>
<accession>D6WPP1</accession>